<protein>
    <recommendedName>
        <fullName evidence="1">DUF4817 domain-containing protein</fullName>
    </recommendedName>
</protein>
<evidence type="ECO:0000259" key="1">
    <source>
        <dbReference type="Pfam" id="PF16087"/>
    </source>
</evidence>
<organism evidence="2">
    <name type="scientific">Anoplophora glabripennis</name>
    <name type="common">Asian longhorn beetle</name>
    <name type="synonym">Anoplophora nobilis</name>
    <dbReference type="NCBI Taxonomy" id="217634"/>
    <lineage>
        <taxon>Eukaryota</taxon>
        <taxon>Metazoa</taxon>
        <taxon>Ecdysozoa</taxon>
        <taxon>Arthropoda</taxon>
        <taxon>Hexapoda</taxon>
        <taxon>Insecta</taxon>
        <taxon>Pterygota</taxon>
        <taxon>Neoptera</taxon>
        <taxon>Endopterygota</taxon>
        <taxon>Coleoptera</taxon>
        <taxon>Polyphaga</taxon>
        <taxon>Cucujiformia</taxon>
        <taxon>Chrysomeloidea</taxon>
        <taxon>Cerambycidae</taxon>
        <taxon>Lamiinae</taxon>
        <taxon>Lamiini</taxon>
        <taxon>Anoplophora</taxon>
    </lineage>
</organism>
<feature type="domain" description="DUF4817" evidence="1">
    <location>
        <begin position="3"/>
        <end position="54"/>
    </location>
</feature>
<accession>V5GKT2</accession>
<dbReference type="PANTHER" id="PTHR47326:SF1">
    <property type="entry name" value="HTH PSQ-TYPE DOMAIN-CONTAINING PROTEIN"/>
    <property type="match status" value="1"/>
</dbReference>
<sequence length="155" mass="18438">LNEEYADMHLVYGEIQCNARAAERRYAEKFPNRRQPTRATSIAVYQRLRESGSVVPKNTETGRRLDVTMEYEDDILIEIDNNPEVRTRRLAAMYPGISKCSIRNIIQKENLHPFHFRKVHAMIDGDFPARVDFLNWLRNKKNQDPNFFFQYFILR</sequence>
<dbReference type="EMBL" id="GALX01007473">
    <property type="protein sequence ID" value="JAB60993.1"/>
    <property type="molecule type" value="Transcribed_RNA"/>
</dbReference>
<dbReference type="Pfam" id="PF16087">
    <property type="entry name" value="DUF4817"/>
    <property type="match status" value="1"/>
</dbReference>
<dbReference type="InterPro" id="IPR032135">
    <property type="entry name" value="DUF4817"/>
</dbReference>
<name>V5GKT2_ANOGL</name>
<evidence type="ECO:0000313" key="2">
    <source>
        <dbReference type="EMBL" id="JAB60993.1"/>
    </source>
</evidence>
<feature type="non-terminal residue" evidence="2">
    <location>
        <position position="1"/>
    </location>
</feature>
<proteinExistence type="predicted"/>
<dbReference type="AlphaFoldDB" id="V5GKT2"/>
<reference evidence="2" key="1">
    <citation type="submission" date="2013-07" db="EMBL/GenBank/DDBJ databases">
        <title>Midgut Transcriptome Profiling of Anoplphora glabripennis, a Lignocellulose Degrading, Wood-Boring Cerambycid.</title>
        <authorList>
            <person name="Scully E.D."/>
            <person name="Hoover K."/>
            <person name="Carlson J.E."/>
            <person name="Tien M."/>
            <person name="Geib S.M."/>
        </authorList>
    </citation>
    <scope>NUCLEOTIDE SEQUENCE</scope>
</reference>
<dbReference type="PANTHER" id="PTHR47326">
    <property type="entry name" value="TRANSPOSABLE ELEMENT TC3 TRANSPOSASE-LIKE PROTEIN"/>
    <property type="match status" value="1"/>
</dbReference>